<dbReference type="EMBL" id="NCVQ01000005">
    <property type="protein sequence ID" value="PWZ26736.1"/>
    <property type="molecule type" value="Genomic_DNA"/>
</dbReference>
<protein>
    <submittedName>
        <fullName evidence="1">Uncharacterized protein</fullName>
    </submittedName>
</protein>
<accession>A0A3L6F0U3</accession>
<comment type="caution">
    <text evidence="1">The sequence shown here is derived from an EMBL/GenBank/DDBJ whole genome shotgun (WGS) entry which is preliminary data.</text>
</comment>
<reference evidence="1" key="1">
    <citation type="journal article" date="2018" name="Nat. Genet.">
        <title>Extensive intraspecific gene order and gene structural variations between Mo17 and other maize genomes.</title>
        <authorList>
            <person name="Sun S."/>
            <person name="Zhou Y."/>
            <person name="Chen J."/>
            <person name="Shi J."/>
            <person name="Zhao H."/>
            <person name="Zhao H."/>
            <person name="Song W."/>
            <person name="Zhang M."/>
            <person name="Cui Y."/>
            <person name="Dong X."/>
            <person name="Liu H."/>
            <person name="Ma X."/>
            <person name="Jiao Y."/>
            <person name="Wang B."/>
            <person name="Wei X."/>
            <person name="Stein J.C."/>
            <person name="Glaubitz J.C."/>
            <person name="Lu F."/>
            <person name="Yu G."/>
            <person name="Liang C."/>
            <person name="Fengler K."/>
            <person name="Li B."/>
            <person name="Rafalski A."/>
            <person name="Schnable P.S."/>
            <person name="Ware D.H."/>
            <person name="Buckler E.S."/>
            <person name="Lai J."/>
        </authorList>
    </citation>
    <scope>NUCLEOTIDE SEQUENCE [LARGE SCALE GENOMIC DNA]</scope>
    <source>
        <tissue evidence="1">Seedling</tissue>
    </source>
</reference>
<sequence>MCACARRGAEHARVAHRTAYRACLVHHRTARQAHKTELQRSNPNGLLTWLAHRTISGAPCDCSLPTATLWWLGL</sequence>
<evidence type="ECO:0000313" key="1">
    <source>
        <dbReference type="EMBL" id="PWZ26736.1"/>
    </source>
</evidence>
<organism evidence="1">
    <name type="scientific">Zea mays</name>
    <name type="common">Maize</name>
    <dbReference type="NCBI Taxonomy" id="4577"/>
    <lineage>
        <taxon>Eukaryota</taxon>
        <taxon>Viridiplantae</taxon>
        <taxon>Streptophyta</taxon>
        <taxon>Embryophyta</taxon>
        <taxon>Tracheophyta</taxon>
        <taxon>Spermatophyta</taxon>
        <taxon>Magnoliopsida</taxon>
        <taxon>Liliopsida</taxon>
        <taxon>Poales</taxon>
        <taxon>Poaceae</taxon>
        <taxon>PACMAD clade</taxon>
        <taxon>Panicoideae</taxon>
        <taxon>Andropogonodae</taxon>
        <taxon>Andropogoneae</taxon>
        <taxon>Tripsacinae</taxon>
        <taxon>Zea</taxon>
    </lineage>
</organism>
<name>A0A3L6F0U3_MAIZE</name>
<dbReference type="AlphaFoldDB" id="A0A3L6F0U3"/>
<gene>
    <name evidence="1" type="ORF">Zm00014a_007262</name>
</gene>
<proteinExistence type="predicted"/>
<dbReference type="Proteomes" id="UP000251960">
    <property type="component" value="Chromosome 4"/>
</dbReference>